<gene>
    <name evidence="9" type="ORF">KPL78_02935</name>
</gene>
<keyword evidence="5 7" id="KW-0472">Membrane</keyword>
<evidence type="ECO:0000256" key="3">
    <source>
        <dbReference type="ARBA" id="ARBA00022692"/>
    </source>
</evidence>
<evidence type="ECO:0000259" key="8">
    <source>
        <dbReference type="Pfam" id="PF02706"/>
    </source>
</evidence>
<evidence type="ECO:0000313" key="9">
    <source>
        <dbReference type="EMBL" id="MBW6396782.1"/>
    </source>
</evidence>
<evidence type="ECO:0000256" key="7">
    <source>
        <dbReference type="SAM" id="Phobius"/>
    </source>
</evidence>
<evidence type="ECO:0000256" key="4">
    <source>
        <dbReference type="ARBA" id="ARBA00022989"/>
    </source>
</evidence>
<keyword evidence="6" id="KW-0175">Coiled coil</keyword>
<name>A0ABS7A4X6_9PROT</name>
<sequence>MTSPAGPPPANLGGLLPAVSLHEIAEILFRRIWSVIGIVLVSVVCAAVYAFLIRGDAWMAEAKILVRLGQEQAPLPTMVADRQALVATTAGHVNSEMELIRSRDLIARLVDRVDLTPQPRPAPTSLFGRIKEAARDLYRQVQAWFEEILIAIGARVRLTPREQAIEAIAGSLILETQPNSNVVGARFLWAQRGVPEAILGQLLDLYFEMRGAMFLGTQAVTFFTERRRETALRLQEVEAALSTFERENGITSPDEQRSGLNRRLAEADTAVQAATLELNMARTAMDQLDAARAAGDETLSGVALAGNPLQQSLATELATLGARSAGAQTTLSAQDVNIRRQRAEMAALSRQLADQVRATFAQRQELLEARERQRAAIQSELDAFQAELPRWYELRREVESARRAYEFNDNKLNDSLAIAALEQARIGNVQLVQRPAEGANPVGVRKMSMIMLAGAAGVVLALAWVALRSFFDHRVYGRADVEKQLGLRVLAVAPRVRQPQPVG</sequence>
<protein>
    <recommendedName>
        <fullName evidence="8">Polysaccharide chain length determinant N-terminal domain-containing protein</fullName>
    </recommendedName>
</protein>
<reference evidence="9 10" key="1">
    <citation type="submission" date="2021-07" db="EMBL/GenBank/DDBJ databases">
        <authorList>
            <person name="So Y."/>
        </authorList>
    </citation>
    <scope>NUCLEOTIDE SEQUENCE [LARGE SCALE GENOMIC DNA]</scope>
    <source>
        <strain evidence="9 10">HJA6</strain>
    </source>
</reference>
<accession>A0ABS7A4X6</accession>
<comment type="caution">
    <text evidence="9">The sequence shown here is derived from an EMBL/GenBank/DDBJ whole genome shotgun (WGS) entry which is preliminary data.</text>
</comment>
<feature type="transmembrane region" description="Helical" evidence="7">
    <location>
        <begin position="32"/>
        <end position="53"/>
    </location>
</feature>
<dbReference type="Pfam" id="PF02706">
    <property type="entry name" value="Wzz"/>
    <property type="match status" value="1"/>
</dbReference>
<feature type="coiled-coil region" evidence="6">
    <location>
        <begin position="338"/>
        <end position="387"/>
    </location>
</feature>
<evidence type="ECO:0000256" key="1">
    <source>
        <dbReference type="ARBA" id="ARBA00004651"/>
    </source>
</evidence>
<dbReference type="PANTHER" id="PTHR32309:SF31">
    <property type="entry name" value="CAPSULAR EXOPOLYSACCHARIDE FAMILY"/>
    <property type="match status" value="1"/>
</dbReference>
<keyword evidence="2" id="KW-1003">Cell membrane</keyword>
<dbReference type="PANTHER" id="PTHR32309">
    <property type="entry name" value="TYROSINE-PROTEIN KINASE"/>
    <property type="match status" value="1"/>
</dbReference>
<dbReference type="RefSeq" id="WP_219761305.1">
    <property type="nucleotide sequence ID" value="NZ_JAHYBZ010000001.1"/>
</dbReference>
<dbReference type="InterPro" id="IPR003856">
    <property type="entry name" value="LPS_length_determ_N"/>
</dbReference>
<dbReference type="EMBL" id="JAHYBZ010000001">
    <property type="protein sequence ID" value="MBW6396782.1"/>
    <property type="molecule type" value="Genomic_DNA"/>
</dbReference>
<evidence type="ECO:0000256" key="6">
    <source>
        <dbReference type="SAM" id="Coils"/>
    </source>
</evidence>
<comment type="subcellular location">
    <subcellularLocation>
        <location evidence="1">Cell membrane</location>
        <topology evidence="1">Multi-pass membrane protein</topology>
    </subcellularLocation>
</comment>
<dbReference type="InterPro" id="IPR050445">
    <property type="entry name" value="Bact_polysacc_biosynth/exp"/>
</dbReference>
<proteinExistence type="predicted"/>
<organism evidence="9 10">
    <name type="scientific">Roseomonas alba</name>
    <dbReference type="NCBI Taxonomy" id="2846776"/>
    <lineage>
        <taxon>Bacteria</taxon>
        <taxon>Pseudomonadati</taxon>
        <taxon>Pseudomonadota</taxon>
        <taxon>Alphaproteobacteria</taxon>
        <taxon>Acetobacterales</taxon>
        <taxon>Roseomonadaceae</taxon>
        <taxon>Roseomonas</taxon>
    </lineage>
</organism>
<keyword evidence="3 7" id="KW-0812">Transmembrane</keyword>
<keyword evidence="10" id="KW-1185">Reference proteome</keyword>
<feature type="transmembrane region" description="Helical" evidence="7">
    <location>
        <begin position="449"/>
        <end position="467"/>
    </location>
</feature>
<feature type="domain" description="Polysaccharide chain length determinant N-terminal" evidence="8">
    <location>
        <begin position="19"/>
        <end position="111"/>
    </location>
</feature>
<evidence type="ECO:0000256" key="2">
    <source>
        <dbReference type="ARBA" id="ARBA00022475"/>
    </source>
</evidence>
<dbReference type="Proteomes" id="UP001196565">
    <property type="component" value="Unassembled WGS sequence"/>
</dbReference>
<evidence type="ECO:0000256" key="5">
    <source>
        <dbReference type="ARBA" id="ARBA00023136"/>
    </source>
</evidence>
<keyword evidence="4 7" id="KW-1133">Transmembrane helix</keyword>
<evidence type="ECO:0000313" key="10">
    <source>
        <dbReference type="Proteomes" id="UP001196565"/>
    </source>
</evidence>